<dbReference type="AlphaFoldDB" id="A0A645JF29"/>
<accession>A0A645JF29</accession>
<organism evidence="1">
    <name type="scientific">bioreactor metagenome</name>
    <dbReference type="NCBI Taxonomy" id="1076179"/>
    <lineage>
        <taxon>unclassified sequences</taxon>
        <taxon>metagenomes</taxon>
        <taxon>ecological metagenomes</taxon>
    </lineage>
</organism>
<sequence>MGLGNSDHCIIGGNDHQLGRHLKAVAALAQHMLPQIKVCIHIIYIVPAEAVID</sequence>
<name>A0A645JF29_9ZZZZ</name>
<proteinExistence type="predicted"/>
<evidence type="ECO:0000313" key="1">
    <source>
        <dbReference type="EMBL" id="MPN62211.1"/>
    </source>
</evidence>
<gene>
    <name evidence="1" type="ORF">SDC9_209958</name>
</gene>
<comment type="caution">
    <text evidence="1">The sequence shown here is derived from an EMBL/GenBank/DDBJ whole genome shotgun (WGS) entry which is preliminary data.</text>
</comment>
<reference evidence="1" key="1">
    <citation type="submission" date="2019-08" db="EMBL/GenBank/DDBJ databases">
        <authorList>
            <person name="Kucharzyk K."/>
            <person name="Murdoch R.W."/>
            <person name="Higgins S."/>
            <person name="Loffler F."/>
        </authorList>
    </citation>
    <scope>NUCLEOTIDE SEQUENCE</scope>
</reference>
<dbReference type="EMBL" id="VSSQ01139901">
    <property type="protein sequence ID" value="MPN62211.1"/>
    <property type="molecule type" value="Genomic_DNA"/>
</dbReference>
<protein>
    <submittedName>
        <fullName evidence="1">Uncharacterized protein</fullName>
    </submittedName>
</protein>